<reference evidence="5 6" key="1">
    <citation type="submission" date="2024-04" db="EMBL/GenBank/DDBJ databases">
        <title>genome sequences of Mucor flavus KT1a and Helicostylum pulchrum KT1b strains isolation_sourced from the surface of a dry-aged beef.</title>
        <authorList>
            <person name="Toyotome T."/>
            <person name="Hosono M."/>
            <person name="Torimaru M."/>
            <person name="Fukuda K."/>
            <person name="Mikami N."/>
        </authorList>
    </citation>
    <scope>NUCLEOTIDE SEQUENCE [LARGE SCALE GENOMIC DNA]</scope>
    <source>
        <strain evidence="5 6">KT1b</strain>
    </source>
</reference>
<organism evidence="5 6">
    <name type="scientific">Helicostylum pulchrum</name>
    <dbReference type="NCBI Taxonomy" id="562976"/>
    <lineage>
        <taxon>Eukaryota</taxon>
        <taxon>Fungi</taxon>
        <taxon>Fungi incertae sedis</taxon>
        <taxon>Mucoromycota</taxon>
        <taxon>Mucoromycotina</taxon>
        <taxon>Mucoromycetes</taxon>
        <taxon>Mucorales</taxon>
        <taxon>Mucorineae</taxon>
        <taxon>Mucoraceae</taxon>
        <taxon>Helicostylum</taxon>
    </lineage>
</organism>
<comment type="subcellular location">
    <subcellularLocation>
        <location evidence="1">Nucleus</location>
    </subcellularLocation>
</comment>
<name>A0ABP9YH07_9FUNG</name>
<dbReference type="PANTHER" id="PTHR40621">
    <property type="entry name" value="TRANSCRIPTION FACTOR KAPC-RELATED"/>
    <property type="match status" value="1"/>
</dbReference>
<gene>
    <name evidence="5" type="ORF">HPULCUR_011482</name>
</gene>
<dbReference type="Proteomes" id="UP001476247">
    <property type="component" value="Unassembled WGS sequence"/>
</dbReference>
<protein>
    <recommendedName>
        <fullName evidence="4">BZIP domain-containing protein</fullName>
    </recommendedName>
</protein>
<feature type="region of interest" description="Disordered" evidence="3">
    <location>
        <begin position="48"/>
        <end position="102"/>
    </location>
</feature>
<evidence type="ECO:0000313" key="6">
    <source>
        <dbReference type="Proteomes" id="UP001476247"/>
    </source>
</evidence>
<comment type="caution">
    <text evidence="5">The sequence shown here is derived from an EMBL/GenBank/DDBJ whole genome shotgun (WGS) entry which is preliminary data.</text>
</comment>
<dbReference type="InterPro" id="IPR004827">
    <property type="entry name" value="bZIP"/>
</dbReference>
<evidence type="ECO:0000259" key="4">
    <source>
        <dbReference type="PROSITE" id="PS50217"/>
    </source>
</evidence>
<dbReference type="PROSITE" id="PS50217">
    <property type="entry name" value="BZIP"/>
    <property type="match status" value="1"/>
</dbReference>
<keyword evidence="2" id="KW-0539">Nucleus</keyword>
<evidence type="ECO:0000256" key="1">
    <source>
        <dbReference type="ARBA" id="ARBA00004123"/>
    </source>
</evidence>
<dbReference type="PROSITE" id="PS00036">
    <property type="entry name" value="BZIP_BASIC"/>
    <property type="match status" value="1"/>
</dbReference>
<proteinExistence type="predicted"/>
<evidence type="ECO:0000256" key="2">
    <source>
        <dbReference type="ARBA" id="ARBA00023242"/>
    </source>
</evidence>
<dbReference type="SUPFAM" id="SSF57959">
    <property type="entry name" value="Leucine zipper domain"/>
    <property type="match status" value="1"/>
</dbReference>
<feature type="domain" description="BZIP" evidence="4">
    <location>
        <begin position="87"/>
        <end position="150"/>
    </location>
</feature>
<dbReference type="PANTHER" id="PTHR40621:SF6">
    <property type="entry name" value="AP-1-LIKE TRANSCRIPTION FACTOR YAP1-RELATED"/>
    <property type="match status" value="1"/>
</dbReference>
<evidence type="ECO:0000256" key="3">
    <source>
        <dbReference type="SAM" id="MobiDB-lite"/>
    </source>
</evidence>
<dbReference type="CDD" id="cd14810">
    <property type="entry name" value="bZIP_u1"/>
    <property type="match status" value="1"/>
</dbReference>
<dbReference type="InterPro" id="IPR050936">
    <property type="entry name" value="AP-1-like"/>
</dbReference>
<evidence type="ECO:0000313" key="5">
    <source>
        <dbReference type="EMBL" id="GAA5805955.1"/>
    </source>
</evidence>
<accession>A0ABP9YH07</accession>
<dbReference type="EMBL" id="BAABUJ010000054">
    <property type="protein sequence ID" value="GAA5805955.1"/>
    <property type="molecule type" value="Genomic_DNA"/>
</dbReference>
<dbReference type="SMART" id="SM00338">
    <property type="entry name" value="BRLZ"/>
    <property type="match status" value="1"/>
</dbReference>
<dbReference type="Gene3D" id="1.20.5.170">
    <property type="match status" value="1"/>
</dbReference>
<sequence length="363" mass="41913">MNNNDNCSNDPILDWILKPDTTEETNRPISPELLSYLLTQDVNTSLVTPQAQAQPQQTSPEITSSANLTSSPSEEDEEPTDAQLKLMPSKERRQLRNKISARNFRNRRKEYMSTLEAELEQCKAENSQLKHEVKWVRGMMDKLQAENDKLRLNLVLCKEGIEPTHKSNEALNVTSTTPPDIPSMVNSDTNNWELLYPTNNTMLNHNIYLAHASMPNWDMSSIFEKNSNHVPSTETDLIHKYPLLAPALMSIVLSHTMTMTTDQIIANSTLYDPTWATKPNDKTLLSNSVVWQNLLRSHQNQITTDTDDSEQKEQEKEELQKNCPLYWIQKRFCNFIISYVVVRYPHLDARCRTYLPICEKYRK</sequence>
<feature type="compositionally biased region" description="Polar residues" evidence="3">
    <location>
        <begin position="59"/>
        <end position="68"/>
    </location>
</feature>
<dbReference type="Pfam" id="PF00170">
    <property type="entry name" value="bZIP_1"/>
    <property type="match status" value="1"/>
</dbReference>
<dbReference type="InterPro" id="IPR046347">
    <property type="entry name" value="bZIP_sf"/>
</dbReference>
<keyword evidence="6" id="KW-1185">Reference proteome</keyword>
<feature type="compositionally biased region" description="Low complexity" evidence="3">
    <location>
        <begin position="48"/>
        <end position="58"/>
    </location>
</feature>